<evidence type="ECO:0000313" key="1">
    <source>
        <dbReference type="EMBL" id="HEW52982.1"/>
    </source>
</evidence>
<protein>
    <recommendedName>
        <fullName evidence="2">Cytoplasmic tRNA 2-thiolation protein 2</fullName>
    </recommendedName>
</protein>
<organism evidence="1">
    <name type="scientific">Ignisphaera aggregans</name>
    <dbReference type="NCBI Taxonomy" id="334771"/>
    <lineage>
        <taxon>Archaea</taxon>
        <taxon>Thermoproteota</taxon>
        <taxon>Thermoprotei</taxon>
        <taxon>Desulfurococcales</taxon>
        <taxon>Desulfurococcaceae</taxon>
        <taxon>Ignisphaera</taxon>
    </lineage>
</organism>
<name>A0A7C2ZLU5_9CREN</name>
<comment type="caution">
    <text evidence="1">The sequence shown here is derived from an EMBL/GenBank/DDBJ whole genome shotgun (WGS) entry which is preliminary data.</text>
</comment>
<gene>
    <name evidence="1" type="ORF">ENO77_02260</name>
</gene>
<dbReference type="AlphaFoldDB" id="A0A7C2ZLU5"/>
<proteinExistence type="predicted"/>
<evidence type="ECO:0008006" key="2">
    <source>
        <dbReference type="Google" id="ProtNLM"/>
    </source>
</evidence>
<accession>A0A7C2ZLU5</accession>
<reference evidence="1" key="1">
    <citation type="journal article" date="2020" name="mSystems">
        <title>Genome- and Community-Level Interaction Insights into Carbon Utilization and Element Cycling Functions of Hydrothermarchaeota in Hydrothermal Sediment.</title>
        <authorList>
            <person name="Zhou Z."/>
            <person name="Liu Y."/>
            <person name="Xu W."/>
            <person name="Pan J."/>
            <person name="Luo Z.H."/>
            <person name="Li M."/>
        </authorList>
    </citation>
    <scope>NUCLEOTIDE SEQUENCE [LARGE SCALE GENOMIC DNA]</scope>
    <source>
        <strain evidence="1">SpSt-16</strain>
    </source>
</reference>
<dbReference type="EMBL" id="DSGT01000006">
    <property type="protein sequence ID" value="HEW52982.1"/>
    <property type="molecule type" value="Genomic_DNA"/>
</dbReference>
<sequence>MSAEHRLGRACSACKRREAIYRRKSSGEQLCKLCLFHSLVKQVRKAIHYYKMVVRSGSTLFIIRPDAVGESVVGFNIFRRATRDFQLSYNILCIDGLVDCSMARNLIGIPYDNFIVAEATFKTTRTSELLKYIESVSVKAARKINAQFVVTPLFRDEMAILSLLGILTTSRSIFSEGLPVKLVDSIKIVRPFFYVISSDVAVLAALDDMIVEPKVVLECDSFMKKAKNIFLNSVELMYSSIKSVELFQSYVFGSSSRCKYCGAFSLSDVCDVCKNIAKFVDAFEIW</sequence>